<name>A0AAD7ID22_9AGAR</name>
<dbReference type="InterPro" id="IPR046869">
    <property type="entry name" value="SLM1/RGC1-like_PH"/>
</dbReference>
<feature type="region of interest" description="Disordered" evidence="1">
    <location>
        <begin position="38"/>
        <end position="58"/>
    </location>
</feature>
<dbReference type="Pfam" id="PF20399">
    <property type="entry name" value="PH_20"/>
    <property type="match status" value="1"/>
</dbReference>
<evidence type="ECO:0000313" key="3">
    <source>
        <dbReference type="EMBL" id="KAJ7739570.1"/>
    </source>
</evidence>
<gene>
    <name evidence="3" type="ORF">B0H16DRAFT_63178</name>
</gene>
<proteinExistence type="predicted"/>
<evidence type="ECO:0000313" key="4">
    <source>
        <dbReference type="Proteomes" id="UP001215598"/>
    </source>
</evidence>
<organism evidence="3 4">
    <name type="scientific">Mycena metata</name>
    <dbReference type="NCBI Taxonomy" id="1033252"/>
    <lineage>
        <taxon>Eukaryota</taxon>
        <taxon>Fungi</taxon>
        <taxon>Dikarya</taxon>
        <taxon>Basidiomycota</taxon>
        <taxon>Agaricomycotina</taxon>
        <taxon>Agaricomycetes</taxon>
        <taxon>Agaricomycetidae</taxon>
        <taxon>Agaricales</taxon>
        <taxon>Marasmiineae</taxon>
        <taxon>Mycenaceae</taxon>
        <taxon>Mycena</taxon>
    </lineage>
</organism>
<protein>
    <recommendedName>
        <fullName evidence="2">SLM1/RGC1-like PH domain-containing protein</fullName>
    </recommendedName>
</protein>
<feature type="region of interest" description="Disordered" evidence="1">
    <location>
        <begin position="124"/>
        <end position="156"/>
    </location>
</feature>
<keyword evidence="4" id="KW-1185">Reference proteome</keyword>
<evidence type="ECO:0000256" key="1">
    <source>
        <dbReference type="SAM" id="MobiDB-lite"/>
    </source>
</evidence>
<sequence length="156" mass="17138">MWNENGSLILTLFTPKACRGSRNSASCQYKFCSPTARPRFDPETRPSATPAPRHHRLPQCRARAHGAWACSSKKWYTRAHRESSFVLTAAGFLHEYGSSDSMASGGGSCSSVCSSSWRLDCPSKRQQEKAPEGKAPHAADDAEAEDLKVMPGRESY</sequence>
<dbReference type="AlphaFoldDB" id="A0AAD7ID22"/>
<evidence type="ECO:0000259" key="2">
    <source>
        <dbReference type="Pfam" id="PF20399"/>
    </source>
</evidence>
<dbReference type="EMBL" id="JARKIB010000106">
    <property type="protein sequence ID" value="KAJ7739570.1"/>
    <property type="molecule type" value="Genomic_DNA"/>
</dbReference>
<dbReference type="Proteomes" id="UP001215598">
    <property type="component" value="Unassembled WGS sequence"/>
</dbReference>
<accession>A0AAD7ID22</accession>
<comment type="caution">
    <text evidence="3">The sequence shown here is derived from an EMBL/GenBank/DDBJ whole genome shotgun (WGS) entry which is preliminary data.</text>
</comment>
<feature type="compositionally biased region" description="Basic and acidic residues" evidence="1">
    <location>
        <begin position="124"/>
        <end position="148"/>
    </location>
</feature>
<reference evidence="3" key="1">
    <citation type="submission" date="2023-03" db="EMBL/GenBank/DDBJ databases">
        <title>Massive genome expansion in bonnet fungi (Mycena s.s.) driven by repeated elements and novel gene families across ecological guilds.</title>
        <authorList>
            <consortium name="Lawrence Berkeley National Laboratory"/>
            <person name="Harder C.B."/>
            <person name="Miyauchi S."/>
            <person name="Viragh M."/>
            <person name="Kuo A."/>
            <person name="Thoen E."/>
            <person name="Andreopoulos B."/>
            <person name="Lu D."/>
            <person name="Skrede I."/>
            <person name="Drula E."/>
            <person name="Henrissat B."/>
            <person name="Morin E."/>
            <person name="Kohler A."/>
            <person name="Barry K."/>
            <person name="LaButti K."/>
            <person name="Morin E."/>
            <person name="Salamov A."/>
            <person name="Lipzen A."/>
            <person name="Mereny Z."/>
            <person name="Hegedus B."/>
            <person name="Baldrian P."/>
            <person name="Stursova M."/>
            <person name="Weitz H."/>
            <person name="Taylor A."/>
            <person name="Grigoriev I.V."/>
            <person name="Nagy L.G."/>
            <person name="Martin F."/>
            <person name="Kauserud H."/>
        </authorList>
    </citation>
    <scope>NUCLEOTIDE SEQUENCE</scope>
    <source>
        <strain evidence="3">CBHHK182m</strain>
    </source>
</reference>
<feature type="domain" description="SLM1/RGC1-like PH" evidence="2">
    <location>
        <begin position="72"/>
        <end position="125"/>
    </location>
</feature>